<proteinExistence type="predicted"/>
<protein>
    <submittedName>
        <fullName evidence="1">DUF1054 domain-containing protein</fullName>
    </submittedName>
</protein>
<comment type="caution">
    <text evidence="1">The sequence shown here is derived from an EMBL/GenBank/DDBJ whole genome shotgun (WGS) entry which is preliminary data.</text>
</comment>
<gene>
    <name evidence="1" type="ORF">NPA36_06005</name>
</gene>
<dbReference type="SUPFAM" id="SSF142913">
    <property type="entry name" value="YktB/PF0168-like"/>
    <property type="match status" value="1"/>
</dbReference>
<dbReference type="Pfam" id="PF06335">
    <property type="entry name" value="DUF1054"/>
    <property type="match status" value="1"/>
</dbReference>
<keyword evidence="2" id="KW-1185">Reference proteome</keyword>
<organism evidence="1 2">
    <name type="scientific">Granulicatella seriolae</name>
    <dbReference type="NCBI Taxonomy" id="2967226"/>
    <lineage>
        <taxon>Bacteria</taxon>
        <taxon>Bacillati</taxon>
        <taxon>Bacillota</taxon>
        <taxon>Bacilli</taxon>
        <taxon>Lactobacillales</taxon>
        <taxon>Carnobacteriaceae</taxon>
        <taxon>Granulicatella</taxon>
    </lineage>
</organism>
<reference evidence="1" key="1">
    <citation type="submission" date="2022-07" db="EMBL/GenBank/DDBJ databases">
        <authorList>
            <person name="Jung M.-Y."/>
            <person name="Lee M."/>
        </authorList>
    </citation>
    <scope>NUCLEOTIDE SEQUENCE</scope>
    <source>
        <strain evidence="1">S8</strain>
    </source>
</reference>
<reference evidence="1" key="2">
    <citation type="journal article" date="2023" name="Curr. Microbiol.">
        <title>Granulicatella seriolae sp. nov., a Novel Facultative Anaerobe Isolated from Yellowtail Marine Fish.</title>
        <authorList>
            <person name="Lee M."/>
            <person name="Choi Y.J."/>
            <person name="Farooq A."/>
            <person name="Jeong J.B."/>
            <person name="Jung M.Y."/>
        </authorList>
    </citation>
    <scope>NUCLEOTIDE SEQUENCE</scope>
    <source>
        <strain evidence="1">S8</strain>
    </source>
</reference>
<evidence type="ECO:0000313" key="1">
    <source>
        <dbReference type="EMBL" id="MCQ9210101.1"/>
    </source>
</evidence>
<name>A0ABT1WNI7_9LACT</name>
<dbReference type="Proteomes" id="UP001059480">
    <property type="component" value="Unassembled WGS sequence"/>
</dbReference>
<reference evidence="1" key="3">
    <citation type="journal article" date="2023" name="Microbiol. Resour. Announc.">
        <title>Draft Genome Sequence of Granulicatella sp. Strain S8, Isolated from a Marine Fish, Seriola quinqueradiata.</title>
        <authorList>
            <person name="Lee M."/>
            <person name="Farooq A."/>
            <person name="Jeong J.B."/>
            <person name="Jung M.Y."/>
        </authorList>
    </citation>
    <scope>NUCLEOTIDE SEQUENCE</scope>
    <source>
        <strain evidence="1">S8</strain>
    </source>
</reference>
<evidence type="ECO:0000313" key="2">
    <source>
        <dbReference type="Proteomes" id="UP001059480"/>
    </source>
</evidence>
<dbReference type="EMBL" id="JANHNZ010000004">
    <property type="protein sequence ID" value="MCQ9210101.1"/>
    <property type="molecule type" value="Genomic_DNA"/>
</dbReference>
<dbReference type="Gene3D" id="3.30.930.20">
    <property type="entry name" value="Protein of unknown function DUF1054"/>
    <property type="match status" value="1"/>
</dbReference>
<accession>A0ABT1WNI7</accession>
<dbReference type="InterPro" id="IPR053707">
    <property type="entry name" value="UPF0637_domain_sf"/>
</dbReference>
<sequence length="213" mass="24948">MTTYQFTPETFEIFSVSGLEERMALITERVQPLFRYYGGQVADYCQSHLQDDSAMPVHVAKHLRRTKYAPDTTWVAVGGDKRGYKKYPHFQMVLNGDYVFVGLAIIDNPIYEKEIAKSFSKKIKFFQSLPQDFVVIPDHTDTAYIEQKDCDYKEVFERLEKVKKAEFMIGRVLDKQTAIKMTQEQVGKWVLETVDYLLEPYREAMSFYEELGR</sequence>
<dbReference type="RefSeq" id="WP_256945215.1">
    <property type="nucleotide sequence ID" value="NZ_JANHNZ010000004.1"/>
</dbReference>
<dbReference type="InterPro" id="IPR009403">
    <property type="entry name" value="UPF0637"/>
</dbReference>